<dbReference type="GO" id="GO:0043162">
    <property type="term" value="P:ubiquitin-dependent protein catabolic process via the multivesicular body sorting pathway"/>
    <property type="evidence" value="ECO:0007669"/>
    <property type="project" value="InterPro"/>
</dbReference>
<dbReference type="InterPro" id="IPR015940">
    <property type="entry name" value="UBA"/>
</dbReference>
<accession>A0A061QNR2</accession>
<evidence type="ECO:0000259" key="1">
    <source>
        <dbReference type="PROSITE" id="PS50030"/>
    </source>
</evidence>
<dbReference type="GO" id="GO:0043130">
    <property type="term" value="F:ubiquitin binding"/>
    <property type="evidence" value="ECO:0007669"/>
    <property type="project" value="InterPro"/>
</dbReference>
<organism evidence="2">
    <name type="scientific">Tetraselmis sp. GSL018</name>
    <dbReference type="NCBI Taxonomy" id="582737"/>
    <lineage>
        <taxon>Eukaryota</taxon>
        <taxon>Viridiplantae</taxon>
        <taxon>Chlorophyta</taxon>
        <taxon>core chlorophytes</taxon>
        <taxon>Chlorodendrophyceae</taxon>
        <taxon>Chlorodendrales</taxon>
        <taxon>Chlorodendraceae</taxon>
        <taxon>Tetraselmis</taxon>
    </lineage>
</organism>
<dbReference type="SUPFAM" id="SSF46934">
    <property type="entry name" value="UBA-like"/>
    <property type="match status" value="1"/>
</dbReference>
<proteinExistence type="predicted"/>
<dbReference type="EMBL" id="GBEZ01027232">
    <property type="protein sequence ID" value="JAC60054.1"/>
    <property type="molecule type" value="Transcribed_RNA"/>
</dbReference>
<dbReference type="InterPro" id="IPR042575">
    <property type="entry name" value="UBAP1_C"/>
</dbReference>
<dbReference type="InterPro" id="IPR038870">
    <property type="entry name" value="UBAP1"/>
</dbReference>
<protein>
    <recommendedName>
        <fullName evidence="1">UBA domain-containing protein</fullName>
    </recommendedName>
</protein>
<dbReference type="PANTHER" id="PTHR15960:SF5">
    <property type="entry name" value="LD44032P"/>
    <property type="match status" value="1"/>
</dbReference>
<feature type="non-terminal residue" evidence="2">
    <location>
        <position position="1"/>
    </location>
</feature>
<feature type="domain" description="UBA" evidence="1">
    <location>
        <begin position="135"/>
        <end position="181"/>
    </location>
</feature>
<gene>
    <name evidence="2" type="ORF">TSPGSL018_29938</name>
</gene>
<dbReference type="PANTHER" id="PTHR15960">
    <property type="entry name" value="LD44032P"/>
    <property type="match status" value="1"/>
</dbReference>
<dbReference type="AlphaFoldDB" id="A0A061QNR2"/>
<reference evidence="2" key="1">
    <citation type="submission" date="2014-05" db="EMBL/GenBank/DDBJ databases">
        <title>The transcriptome of the halophilic microalga Tetraselmis sp. GSL018 isolated from the Great Salt Lake, Utah.</title>
        <authorList>
            <person name="Jinkerson R.E."/>
            <person name="D'Adamo S."/>
            <person name="Posewitz M.C."/>
        </authorList>
    </citation>
    <scope>NUCLEOTIDE SEQUENCE</scope>
    <source>
        <strain evidence="2">GSL018</strain>
    </source>
</reference>
<name>A0A061QNR2_9CHLO</name>
<dbReference type="Gene3D" id="1.20.120.1920">
    <property type="entry name" value="UBAP1 SOUBA domain"/>
    <property type="match status" value="1"/>
</dbReference>
<evidence type="ECO:0000313" key="2">
    <source>
        <dbReference type="EMBL" id="JAC60054.1"/>
    </source>
</evidence>
<sequence length="182" mass="19459">TSYKMYPSINSGGVSPTLHTTVMAPSTSGTGSSAPVPGNDVRVRVVIDTAFRSEPPVELTGIAEIPNSSNFQFDFDYEKAILLNDEDADKPVNSAASVGVHIRDEFISTVSSYEDMGFSHEAATMAVAMHGFGAGIQDQVIDFCKSFQKLKEMGFEAHEIAGALLMNKNDLQAASEQLMSAS</sequence>
<dbReference type="GO" id="GO:0000813">
    <property type="term" value="C:ESCRT I complex"/>
    <property type="evidence" value="ECO:0007669"/>
    <property type="project" value="InterPro"/>
</dbReference>
<dbReference type="InterPro" id="IPR009060">
    <property type="entry name" value="UBA-like_sf"/>
</dbReference>
<dbReference type="PROSITE" id="PS50030">
    <property type="entry name" value="UBA"/>
    <property type="match status" value="1"/>
</dbReference>